<evidence type="ECO:0000313" key="3">
    <source>
        <dbReference type="Proteomes" id="UP000256690"/>
    </source>
</evidence>
<reference evidence="2 3" key="1">
    <citation type="journal article" date="2018" name="IMA Fungus">
        <title>IMA Genome-F 9: Draft genome sequence of Annulohypoxylon stygium, Aspergillus mulundensis, Berkeleyomyces basicola (syn. Thielaviopsis basicola), Ceratocystis smalleyi, two Cercospora beticola strains, Coleophoma cylindrospora, Fusarium fracticaudum, Phialophora cf. hyalina, and Morchella septimelata.</title>
        <authorList>
            <person name="Wingfield B.D."/>
            <person name="Bills G.F."/>
            <person name="Dong Y."/>
            <person name="Huang W."/>
            <person name="Nel W.J."/>
            <person name="Swalarsk-Parry B.S."/>
            <person name="Vaghefi N."/>
            <person name="Wilken P.M."/>
            <person name="An Z."/>
            <person name="de Beer Z.W."/>
            <person name="De Vos L."/>
            <person name="Chen L."/>
            <person name="Duong T.A."/>
            <person name="Gao Y."/>
            <person name="Hammerbacher A."/>
            <person name="Kikkert J.R."/>
            <person name="Li Y."/>
            <person name="Li H."/>
            <person name="Li K."/>
            <person name="Li Q."/>
            <person name="Liu X."/>
            <person name="Ma X."/>
            <person name="Naidoo K."/>
            <person name="Pethybridge S.J."/>
            <person name="Sun J."/>
            <person name="Steenkamp E.T."/>
            <person name="van der Nest M.A."/>
            <person name="van Wyk S."/>
            <person name="Wingfield M.J."/>
            <person name="Xiong C."/>
            <person name="Yue Q."/>
            <person name="Zhang X."/>
        </authorList>
    </citation>
    <scope>NUCLEOTIDE SEQUENCE [LARGE SCALE GENOMIC DNA]</scope>
    <source>
        <strain evidence="2 3">DSM 5745</strain>
    </source>
</reference>
<organism evidence="2 3">
    <name type="scientific">Aspergillus mulundensis</name>
    <dbReference type="NCBI Taxonomy" id="1810919"/>
    <lineage>
        <taxon>Eukaryota</taxon>
        <taxon>Fungi</taxon>
        <taxon>Dikarya</taxon>
        <taxon>Ascomycota</taxon>
        <taxon>Pezizomycotina</taxon>
        <taxon>Eurotiomycetes</taxon>
        <taxon>Eurotiomycetidae</taxon>
        <taxon>Eurotiales</taxon>
        <taxon>Aspergillaceae</taxon>
        <taxon>Aspergillus</taxon>
        <taxon>Aspergillus subgen. Nidulantes</taxon>
    </lineage>
</organism>
<dbReference type="SUPFAM" id="SSF53335">
    <property type="entry name" value="S-adenosyl-L-methionine-dependent methyltransferases"/>
    <property type="match status" value="1"/>
</dbReference>
<dbReference type="RefSeq" id="XP_026605533.1">
    <property type="nucleotide sequence ID" value="XM_026746537.1"/>
</dbReference>
<dbReference type="PANTHER" id="PTHR43712:SF18">
    <property type="entry name" value="PUTATIVE (AFU_ORTHOLOGUE AFUA_4G14240)-RELATED"/>
    <property type="match status" value="1"/>
</dbReference>
<dbReference type="GO" id="GO:0008171">
    <property type="term" value="F:O-methyltransferase activity"/>
    <property type="evidence" value="ECO:0007669"/>
    <property type="project" value="InterPro"/>
</dbReference>
<dbReference type="Proteomes" id="UP000256690">
    <property type="component" value="Unassembled WGS sequence"/>
</dbReference>
<evidence type="ECO:0000259" key="1">
    <source>
        <dbReference type="Pfam" id="PF00891"/>
    </source>
</evidence>
<dbReference type="PANTHER" id="PTHR43712">
    <property type="entry name" value="PUTATIVE (AFU_ORTHOLOGUE AFUA_4G14580)-RELATED"/>
    <property type="match status" value="1"/>
</dbReference>
<accession>A0A3D8SCX3</accession>
<gene>
    <name evidence="2" type="ORF">DSM5745_04521</name>
</gene>
<dbReference type="Pfam" id="PF00891">
    <property type="entry name" value="Methyltransf_2"/>
    <property type="match status" value="1"/>
</dbReference>
<name>A0A3D8SCX3_9EURO</name>
<comment type="caution">
    <text evidence="2">The sequence shown here is derived from an EMBL/GenBank/DDBJ whole genome shotgun (WGS) entry which is preliminary data.</text>
</comment>
<sequence>MEFNPGESVFTTVALVAPLGFAPVAVRFRLFGILSELDRPVTGQDVLDAYIKGLDGASADIPPVQLIVLDDWTLKVAEGTLVAMQGLSWVTLAGEDLFRANKTTHYLAKTPSALHGILHFTTEVLLGSAFLMRKLESTGFSYPFTPLSTPVQHAHHLMGDSELEKMHTYSIMAAQGRMDSFNTFMQGRFEPAIANFAERLVSFGYDLNSVVEEARAQGHPVTIVDIGGGRGDLLLDIKGSIPGLQAQDLVLQELDPETMNVPGLTVMKWDYAAYDSPQPIQGALVYCLSAVLHNLPDENAVALLRKIRDAMAPYSRILAHERLKERVPMSHATMTVLYGGRERSASEWRVLAGEAGLQTTFMAWPDGRAHGVVEMRRA</sequence>
<keyword evidence="3" id="KW-1185">Reference proteome</keyword>
<dbReference type="Gene3D" id="3.40.50.150">
    <property type="entry name" value="Vaccinia Virus protein VP39"/>
    <property type="match status" value="1"/>
</dbReference>
<dbReference type="InterPro" id="IPR029063">
    <property type="entry name" value="SAM-dependent_MTases_sf"/>
</dbReference>
<dbReference type="AlphaFoldDB" id="A0A3D8SCX3"/>
<dbReference type="GeneID" id="38114891"/>
<dbReference type="EMBL" id="PVWQ01000004">
    <property type="protein sequence ID" value="RDW84195.1"/>
    <property type="molecule type" value="Genomic_DNA"/>
</dbReference>
<evidence type="ECO:0000313" key="2">
    <source>
        <dbReference type="EMBL" id="RDW84195.1"/>
    </source>
</evidence>
<dbReference type="InterPro" id="IPR001077">
    <property type="entry name" value="COMT_C"/>
</dbReference>
<feature type="domain" description="O-methyltransferase C-terminal" evidence="1">
    <location>
        <begin position="222"/>
        <end position="357"/>
    </location>
</feature>
<dbReference type="OrthoDB" id="1535081at2759"/>
<protein>
    <recommendedName>
        <fullName evidence="1">O-methyltransferase C-terminal domain-containing protein</fullName>
    </recommendedName>
</protein>
<proteinExistence type="predicted"/>